<gene>
    <name evidence="2" type="primary">LOC108627338</name>
</gene>
<dbReference type="RefSeq" id="XP_017884020.1">
    <property type="nucleotide sequence ID" value="XM_018028531.1"/>
</dbReference>
<name>A0AAJ7J4S9_9HYME</name>
<dbReference type="PANTHER" id="PTHR47331:SF5">
    <property type="entry name" value="RIBONUCLEASE H"/>
    <property type="match status" value="1"/>
</dbReference>
<sequence length="258" mass="29568">MLPTRSINPNSLCIPENIELADPEYYRAGEIDALIGSALFYNLLKAERIELVGMASVILQNTDLGWIVIGEVNVRKSSKPIRACHLATCLDAQISKFWTMEEIPERKILSTEERECEAHFTKHISRNEHGRYIVRLPFNDKLSSLGDSKQIALKRFYNLERKLESNIDLKNQYTTFLKAPSSTTKIRVVFDASTKGNSGLSLNDTLLIDPTIQDTLFSILIRFLQHTFVLTADIEKMYRQILVHPVDRTYKKFFGENL</sequence>
<accession>A0AAJ7J4S9</accession>
<dbReference type="Proteomes" id="UP000694925">
    <property type="component" value="Unplaced"/>
</dbReference>
<reference evidence="2" key="1">
    <citation type="submission" date="2025-08" db="UniProtKB">
        <authorList>
            <consortium name="RefSeq"/>
        </authorList>
    </citation>
    <scope>IDENTIFICATION</scope>
    <source>
        <tissue evidence="2">Whole body</tissue>
    </source>
</reference>
<dbReference type="PANTHER" id="PTHR47331">
    <property type="entry name" value="PHD-TYPE DOMAIN-CONTAINING PROTEIN"/>
    <property type="match status" value="1"/>
</dbReference>
<dbReference type="AlphaFoldDB" id="A0AAJ7J4S9"/>
<dbReference type="GeneID" id="108627338"/>
<organism evidence="1 2">
    <name type="scientific">Ceratina calcarata</name>
    <dbReference type="NCBI Taxonomy" id="156304"/>
    <lineage>
        <taxon>Eukaryota</taxon>
        <taxon>Metazoa</taxon>
        <taxon>Ecdysozoa</taxon>
        <taxon>Arthropoda</taxon>
        <taxon>Hexapoda</taxon>
        <taxon>Insecta</taxon>
        <taxon>Pterygota</taxon>
        <taxon>Neoptera</taxon>
        <taxon>Endopterygota</taxon>
        <taxon>Hymenoptera</taxon>
        <taxon>Apocrita</taxon>
        <taxon>Aculeata</taxon>
        <taxon>Apoidea</taxon>
        <taxon>Anthophila</taxon>
        <taxon>Apidae</taxon>
        <taxon>Ceratina</taxon>
        <taxon>Zadontomerus</taxon>
    </lineage>
</organism>
<proteinExistence type="predicted"/>
<dbReference type="KEGG" id="ccal:108627338"/>
<keyword evidence="1" id="KW-1185">Reference proteome</keyword>
<evidence type="ECO:0000313" key="2">
    <source>
        <dbReference type="RefSeq" id="XP_017884020.1"/>
    </source>
</evidence>
<protein>
    <submittedName>
        <fullName evidence="2">Uncharacterized protein LOC108627338</fullName>
    </submittedName>
</protein>
<evidence type="ECO:0000313" key="1">
    <source>
        <dbReference type="Proteomes" id="UP000694925"/>
    </source>
</evidence>